<dbReference type="InterPro" id="IPR051045">
    <property type="entry name" value="TonB-dependent_transducer"/>
</dbReference>
<dbReference type="SUPFAM" id="SSF74653">
    <property type="entry name" value="TolA/TonB C-terminal domain"/>
    <property type="match status" value="1"/>
</dbReference>
<dbReference type="GO" id="GO:0015031">
    <property type="term" value="P:protein transport"/>
    <property type="evidence" value="ECO:0007669"/>
    <property type="project" value="UniProtKB-UniRule"/>
</dbReference>
<dbReference type="PANTHER" id="PTHR33446:SF2">
    <property type="entry name" value="PROTEIN TONB"/>
    <property type="match status" value="1"/>
</dbReference>
<gene>
    <name evidence="13" type="ORF">SAMN05421848_0281</name>
</gene>
<keyword evidence="14" id="KW-1185">Reference proteome</keyword>
<reference evidence="14" key="1">
    <citation type="submission" date="2016-10" db="EMBL/GenBank/DDBJ databases">
        <authorList>
            <person name="Varghese N."/>
            <person name="Submissions S."/>
        </authorList>
    </citation>
    <scope>NUCLEOTIDE SEQUENCE [LARGE SCALE GENOMIC DNA]</scope>
    <source>
        <strain evidence="14">DSM 23439</strain>
    </source>
</reference>
<dbReference type="PANTHER" id="PTHR33446">
    <property type="entry name" value="PROTEIN TONB-RELATED"/>
    <property type="match status" value="1"/>
</dbReference>
<evidence type="ECO:0000256" key="8">
    <source>
        <dbReference type="ARBA" id="ARBA00022989"/>
    </source>
</evidence>
<dbReference type="NCBIfam" id="TIGR01352">
    <property type="entry name" value="tonB_Cterm"/>
    <property type="match status" value="1"/>
</dbReference>
<dbReference type="Proteomes" id="UP000199046">
    <property type="component" value="Unassembled WGS sequence"/>
</dbReference>
<evidence type="ECO:0000256" key="10">
    <source>
        <dbReference type="RuleBase" id="RU362123"/>
    </source>
</evidence>
<name>A0A1I1FZH6_9GAMM</name>
<keyword evidence="3 10" id="KW-0813">Transport</keyword>
<dbReference type="Gene3D" id="3.30.2420.10">
    <property type="entry name" value="TonB"/>
    <property type="match status" value="1"/>
</dbReference>
<dbReference type="InterPro" id="IPR037682">
    <property type="entry name" value="TonB_C"/>
</dbReference>
<dbReference type="GO" id="GO:0030288">
    <property type="term" value="C:outer membrane-bounded periplasmic space"/>
    <property type="evidence" value="ECO:0007669"/>
    <property type="project" value="InterPro"/>
</dbReference>
<feature type="domain" description="TonB C-terminal" evidence="12">
    <location>
        <begin position="173"/>
        <end position="260"/>
    </location>
</feature>
<evidence type="ECO:0000256" key="4">
    <source>
        <dbReference type="ARBA" id="ARBA00022475"/>
    </source>
</evidence>
<keyword evidence="4 10" id="KW-1003">Cell membrane</keyword>
<comment type="subcellular location">
    <subcellularLocation>
        <location evidence="1 10">Cell inner membrane</location>
        <topology evidence="1 10">Single-pass membrane protein</topology>
        <orientation evidence="1 10">Periplasmic side</orientation>
    </subcellularLocation>
</comment>
<keyword evidence="9" id="KW-0472">Membrane</keyword>
<keyword evidence="5 10" id="KW-0997">Cell inner membrane</keyword>
<feature type="compositionally biased region" description="Polar residues" evidence="11">
    <location>
        <begin position="176"/>
        <end position="185"/>
    </location>
</feature>
<keyword evidence="7 10" id="KW-0653">Protein transport</keyword>
<accession>A0A1I1FZH6</accession>
<dbReference type="STRING" id="402385.SAMN05421848_0281"/>
<feature type="compositionally biased region" description="Low complexity" evidence="11">
    <location>
        <begin position="138"/>
        <end position="155"/>
    </location>
</feature>
<dbReference type="AlphaFoldDB" id="A0A1I1FZH6"/>
<keyword evidence="6" id="KW-0812">Transmembrane</keyword>
<evidence type="ECO:0000313" key="14">
    <source>
        <dbReference type="Proteomes" id="UP000199046"/>
    </source>
</evidence>
<evidence type="ECO:0000256" key="1">
    <source>
        <dbReference type="ARBA" id="ARBA00004383"/>
    </source>
</evidence>
<dbReference type="GO" id="GO:0098797">
    <property type="term" value="C:plasma membrane protein complex"/>
    <property type="evidence" value="ECO:0007669"/>
    <property type="project" value="TreeGrafter"/>
</dbReference>
<sequence>MRQALALLGALALALLLFWGLAMMVAPPEPRETPQETMTMAVVDDVAAPAQAPEASNDIAAAAPPPPPPAAPSRPAPAPQPAEDVQSDIALQTQDVSDPEAADVDMNDNLPELEVERPDPKPQPKPEPRPRPTPTPPQEQSTPTPASQGTQQSEQQGERSGGTPEGASAAQGGGTVQAQPTNRVQPQYPMRARRRGEEGFVELTFTINTDGSVNADSIQVTASEPGGVFDSAARDAIEQWQFPTRDAPGRTRQRLVFKLR</sequence>
<dbReference type="InterPro" id="IPR006260">
    <property type="entry name" value="TonB/TolA_C"/>
</dbReference>
<comment type="similarity">
    <text evidence="2 10">Belongs to the TonB family.</text>
</comment>
<dbReference type="OrthoDB" id="1628901at2"/>
<feature type="region of interest" description="Disordered" evidence="11">
    <location>
        <begin position="45"/>
        <end position="190"/>
    </location>
</feature>
<feature type="compositionally biased region" description="Low complexity" evidence="11">
    <location>
        <begin position="45"/>
        <end position="55"/>
    </location>
</feature>
<organism evidence="13 14">
    <name type="scientific">Kushneria avicenniae</name>
    <dbReference type="NCBI Taxonomy" id="402385"/>
    <lineage>
        <taxon>Bacteria</taxon>
        <taxon>Pseudomonadati</taxon>
        <taxon>Pseudomonadota</taxon>
        <taxon>Gammaproteobacteria</taxon>
        <taxon>Oceanospirillales</taxon>
        <taxon>Halomonadaceae</taxon>
        <taxon>Kushneria</taxon>
    </lineage>
</organism>
<dbReference type="GO" id="GO:0031992">
    <property type="term" value="F:energy transducer activity"/>
    <property type="evidence" value="ECO:0007669"/>
    <property type="project" value="InterPro"/>
</dbReference>
<dbReference type="RefSeq" id="WP_090130077.1">
    <property type="nucleotide sequence ID" value="NZ_FOLY01000001.1"/>
</dbReference>
<feature type="compositionally biased region" description="Acidic residues" evidence="11">
    <location>
        <begin position="97"/>
        <end position="106"/>
    </location>
</feature>
<dbReference type="GO" id="GO:0015891">
    <property type="term" value="P:siderophore transport"/>
    <property type="evidence" value="ECO:0007669"/>
    <property type="project" value="InterPro"/>
</dbReference>
<dbReference type="EMBL" id="FOLY01000001">
    <property type="protein sequence ID" value="SFC03008.1"/>
    <property type="molecule type" value="Genomic_DNA"/>
</dbReference>
<dbReference type="PRINTS" id="PR01374">
    <property type="entry name" value="TONBPROTEIN"/>
</dbReference>
<dbReference type="GO" id="GO:0055085">
    <property type="term" value="P:transmembrane transport"/>
    <property type="evidence" value="ECO:0007669"/>
    <property type="project" value="InterPro"/>
</dbReference>
<evidence type="ECO:0000256" key="7">
    <source>
        <dbReference type="ARBA" id="ARBA00022927"/>
    </source>
</evidence>
<dbReference type="Pfam" id="PF03544">
    <property type="entry name" value="TonB_C"/>
    <property type="match status" value="1"/>
</dbReference>
<proteinExistence type="inferred from homology"/>
<evidence type="ECO:0000256" key="11">
    <source>
        <dbReference type="SAM" id="MobiDB-lite"/>
    </source>
</evidence>
<keyword evidence="8" id="KW-1133">Transmembrane helix</keyword>
<dbReference type="PROSITE" id="PS52015">
    <property type="entry name" value="TONB_CTD"/>
    <property type="match status" value="1"/>
</dbReference>
<evidence type="ECO:0000256" key="5">
    <source>
        <dbReference type="ARBA" id="ARBA00022519"/>
    </source>
</evidence>
<evidence type="ECO:0000256" key="6">
    <source>
        <dbReference type="ARBA" id="ARBA00022692"/>
    </source>
</evidence>
<feature type="compositionally biased region" description="Pro residues" evidence="11">
    <location>
        <begin position="63"/>
        <end position="80"/>
    </location>
</feature>
<comment type="function">
    <text evidence="10">Interacts with outer membrane receptor proteins that carry out high-affinity binding and energy dependent uptake into the periplasmic space of specific substrates. It could act to transduce energy from the cytoplasmic membrane to specific energy-requiring processes in the outer membrane, resulting in the release into the periplasm of ligands bound by these outer membrane proteins.</text>
</comment>
<evidence type="ECO:0000259" key="12">
    <source>
        <dbReference type="PROSITE" id="PS52015"/>
    </source>
</evidence>
<evidence type="ECO:0000256" key="2">
    <source>
        <dbReference type="ARBA" id="ARBA00006555"/>
    </source>
</evidence>
<evidence type="ECO:0000256" key="9">
    <source>
        <dbReference type="ARBA" id="ARBA00023136"/>
    </source>
</evidence>
<keyword evidence="10" id="KW-0735">Signal-anchor</keyword>
<feature type="compositionally biased region" description="Basic and acidic residues" evidence="11">
    <location>
        <begin position="114"/>
        <end position="130"/>
    </location>
</feature>
<evidence type="ECO:0000256" key="3">
    <source>
        <dbReference type="ARBA" id="ARBA00022448"/>
    </source>
</evidence>
<protein>
    <recommendedName>
        <fullName evidence="10">Protein TonB</fullName>
    </recommendedName>
</protein>
<dbReference type="InterPro" id="IPR003538">
    <property type="entry name" value="TonB"/>
</dbReference>
<evidence type="ECO:0000313" key="13">
    <source>
        <dbReference type="EMBL" id="SFC03008.1"/>
    </source>
</evidence>